<dbReference type="GO" id="GO:0005634">
    <property type="term" value="C:nucleus"/>
    <property type="evidence" value="ECO:0007669"/>
    <property type="project" value="TreeGrafter"/>
</dbReference>
<feature type="compositionally biased region" description="Basic residues" evidence="1">
    <location>
        <begin position="95"/>
        <end position="107"/>
    </location>
</feature>
<organism evidence="2 3">
    <name type="scientific">Crassostrea virginica</name>
    <name type="common">Eastern oyster</name>
    <dbReference type="NCBI Taxonomy" id="6565"/>
    <lineage>
        <taxon>Eukaryota</taxon>
        <taxon>Metazoa</taxon>
        <taxon>Spiralia</taxon>
        <taxon>Lophotrochozoa</taxon>
        <taxon>Mollusca</taxon>
        <taxon>Bivalvia</taxon>
        <taxon>Autobranchia</taxon>
        <taxon>Pteriomorphia</taxon>
        <taxon>Ostreida</taxon>
        <taxon>Ostreoidea</taxon>
        <taxon>Ostreidae</taxon>
        <taxon>Crassostrea</taxon>
    </lineage>
</organism>
<dbReference type="GeneID" id="111123097"/>
<feature type="region of interest" description="Disordered" evidence="1">
    <location>
        <begin position="69"/>
        <end position="119"/>
    </location>
</feature>
<dbReference type="Proteomes" id="UP000694844">
    <property type="component" value="Chromosome 3"/>
</dbReference>
<name>A0A8B8CYL1_CRAVI</name>
<accession>A0A8B8CYL1</accession>
<proteinExistence type="predicted"/>
<evidence type="ECO:0000313" key="3">
    <source>
        <dbReference type="RefSeq" id="XP_022320903.1"/>
    </source>
</evidence>
<evidence type="ECO:0000256" key="1">
    <source>
        <dbReference type="SAM" id="MobiDB-lite"/>
    </source>
</evidence>
<keyword evidence="2" id="KW-1185">Reference proteome</keyword>
<feature type="compositionally biased region" description="Basic and acidic residues" evidence="1">
    <location>
        <begin position="108"/>
        <end position="119"/>
    </location>
</feature>
<dbReference type="InterPro" id="IPR013730">
    <property type="entry name" value="Fyv7/TAP26"/>
</dbReference>
<gene>
    <name evidence="3" type="primary">LOC111123097</name>
</gene>
<dbReference type="RefSeq" id="XP_022320903.1">
    <property type="nucleotide sequence ID" value="XM_022465195.1"/>
</dbReference>
<dbReference type="Pfam" id="PF08524">
    <property type="entry name" value="rRNA_processing"/>
    <property type="match status" value="1"/>
</dbReference>
<evidence type="ECO:0000313" key="2">
    <source>
        <dbReference type="Proteomes" id="UP000694844"/>
    </source>
</evidence>
<protein>
    <submittedName>
        <fullName evidence="3">Thyroid transcription factor 1-associated protein 26 homolog</fullName>
    </submittedName>
</protein>
<feature type="region of interest" description="Disordered" evidence="1">
    <location>
        <begin position="1"/>
        <end position="35"/>
    </location>
</feature>
<sequence length="166" mass="19820">MNNEKRVRKKTTENTYKRFTGNKAEGQGFADKRKRKIQHEYNKLLKKEKKSTRNAKHVSVLEELSEEEEVTLADKSVPKERSSLKAVGTYTKAHHEYKQRKKEKERKKREAKEKKQAVDKAIEKYHQKKQSNYKLLCKRTARGQPIMKHQMEYLLEKIKMQKSQSQ</sequence>
<dbReference type="AlphaFoldDB" id="A0A8B8CYL1"/>
<dbReference type="PANTHER" id="PTHR15657">
    <property type="entry name" value="THYROID TRANSCRIPTION FACTOR 1-ASSOCIATED PROTEIN 26"/>
    <property type="match status" value="1"/>
</dbReference>
<reference evidence="3" key="1">
    <citation type="submission" date="2025-08" db="UniProtKB">
        <authorList>
            <consortium name="RefSeq"/>
        </authorList>
    </citation>
    <scope>IDENTIFICATION</scope>
    <source>
        <tissue evidence="3">Whole sample</tissue>
    </source>
</reference>
<dbReference type="KEGG" id="cvn:111123097"/>
<dbReference type="OrthoDB" id="5377144at2759"/>
<dbReference type="PANTHER" id="PTHR15657:SF1">
    <property type="entry name" value="THYROID TRANSCRIPTION FACTOR 1-ASSOCIATED PROTEIN 26"/>
    <property type="match status" value="1"/>
</dbReference>